<evidence type="ECO:0000256" key="9">
    <source>
        <dbReference type="ARBA" id="ARBA00022833"/>
    </source>
</evidence>
<dbReference type="InterPro" id="IPR017871">
    <property type="entry name" value="ABC_transporter-like_CS"/>
</dbReference>
<dbReference type="PANTHER" id="PTHR43152">
    <property type="entry name" value="UVRABC SYSTEM PROTEIN A"/>
    <property type="match status" value="1"/>
</dbReference>
<evidence type="ECO:0000256" key="2">
    <source>
        <dbReference type="ARBA" id="ARBA00022490"/>
    </source>
</evidence>
<dbReference type="GO" id="GO:0006281">
    <property type="term" value="P:DNA repair"/>
    <property type="evidence" value="ECO:0007669"/>
    <property type="project" value="UniProtKB-KW"/>
</dbReference>
<dbReference type="InterPro" id="IPR027417">
    <property type="entry name" value="P-loop_NTPase"/>
</dbReference>
<evidence type="ECO:0000256" key="8">
    <source>
        <dbReference type="ARBA" id="ARBA00022771"/>
    </source>
</evidence>
<dbReference type="GO" id="GO:0005737">
    <property type="term" value="C:cytoplasm"/>
    <property type="evidence" value="ECO:0007669"/>
    <property type="project" value="UniProtKB-SubCell"/>
</dbReference>
<evidence type="ECO:0000256" key="4">
    <source>
        <dbReference type="ARBA" id="ARBA00022737"/>
    </source>
</evidence>
<evidence type="ECO:0000256" key="1">
    <source>
        <dbReference type="ARBA" id="ARBA00004496"/>
    </source>
</evidence>
<dbReference type="PANTHER" id="PTHR43152:SF1">
    <property type="entry name" value="UVRA PROTEIN"/>
    <property type="match status" value="1"/>
</dbReference>
<keyword evidence="12" id="KW-0238">DNA-binding</keyword>
<dbReference type="GO" id="GO:0004518">
    <property type="term" value="F:nuclease activity"/>
    <property type="evidence" value="ECO:0007669"/>
    <property type="project" value="UniProtKB-KW"/>
</dbReference>
<dbReference type="PROSITE" id="PS50893">
    <property type="entry name" value="ABC_TRANSPORTER_2"/>
    <property type="match status" value="1"/>
</dbReference>
<reference evidence="19 20" key="1">
    <citation type="submission" date="2019-09" db="EMBL/GenBank/DDBJ databases">
        <authorList>
            <person name="Chandra G."/>
            <person name="Truman W A."/>
        </authorList>
    </citation>
    <scope>NUCLEOTIDE SEQUENCE [LARGE SCALE GENOMIC DNA]</scope>
    <source>
        <strain evidence="19">PS645</strain>
    </source>
</reference>
<evidence type="ECO:0000256" key="10">
    <source>
        <dbReference type="ARBA" id="ARBA00022840"/>
    </source>
</evidence>
<feature type="region of interest" description="Disordered" evidence="17">
    <location>
        <begin position="337"/>
        <end position="371"/>
    </location>
</feature>
<evidence type="ECO:0000256" key="3">
    <source>
        <dbReference type="ARBA" id="ARBA00022723"/>
    </source>
</evidence>
<dbReference type="GO" id="GO:0005524">
    <property type="term" value="F:ATP binding"/>
    <property type="evidence" value="ECO:0007669"/>
    <property type="project" value="UniProtKB-KW"/>
</dbReference>
<gene>
    <name evidence="19" type="primary">uvrA_1</name>
    <name evidence="19" type="ORF">PS645_01026</name>
</gene>
<comment type="subcellular location">
    <subcellularLocation>
        <location evidence="1">Cytoplasm</location>
    </subcellularLocation>
</comment>
<dbReference type="Proteomes" id="UP000325607">
    <property type="component" value="Unassembled WGS sequence"/>
</dbReference>
<keyword evidence="4" id="KW-0677">Repeat</keyword>
<evidence type="ECO:0000256" key="12">
    <source>
        <dbReference type="ARBA" id="ARBA00023125"/>
    </source>
</evidence>
<feature type="compositionally biased region" description="Acidic residues" evidence="17">
    <location>
        <begin position="592"/>
        <end position="602"/>
    </location>
</feature>
<organism evidence="19 20">
    <name type="scientific">Pseudomonas fluorescens</name>
    <dbReference type="NCBI Taxonomy" id="294"/>
    <lineage>
        <taxon>Bacteria</taxon>
        <taxon>Pseudomonadati</taxon>
        <taxon>Pseudomonadota</taxon>
        <taxon>Gammaproteobacteria</taxon>
        <taxon>Pseudomonadales</taxon>
        <taxon>Pseudomonadaceae</taxon>
        <taxon>Pseudomonas</taxon>
    </lineage>
</organism>
<evidence type="ECO:0000256" key="14">
    <source>
        <dbReference type="ARBA" id="ARBA00038000"/>
    </source>
</evidence>
<dbReference type="Gene3D" id="1.10.8.280">
    <property type="entry name" value="ABC transporter ATPase domain-like"/>
    <property type="match status" value="1"/>
</dbReference>
<proteinExistence type="inferred from homology"/>
<keyword evidence="5" id="KW-0547">Nucleotide-binding</keyword>
<evidence type="ECO:0000256" key="16">
    <source>
        <dbReference type="ARBA" id="ARBA00042156"/>
    </source>
</evidence>
<keyword evidence="6" id="KW-0227">DNA damage</keyword>
<evidence type="ECO:0000256" key="13">
    <source>
        <dbReference type="ARBA" id="ARBA00023204"/>
    </source>
</evidence>
<keyword evidence="2" id="KW-0963">Cytoplasm</keyword>
<evidence type="ECO:0000256" key="17">
    <source>
        <dbReference type="SAM" id="MobiDB-lite"/>
    </source>
</evidence>
<dbReference type="EMBL" id="CABVGX010000005">
    <property type="protein sequence ID" value="VVM56386.1"/>
    <property type="molecule type" value="Genomic_DNA"/>
</dbReference>
<accession>A0A5E6QJ90</accession>
<dbReference type="InterPro" id="IPR003439">
    <property type="entry name" value="ABC_transporter-like_ATP-bd"/>
</dbReference>
<feature type="domain" description="ABC transporter" evidence="18">
    <location>
        <begin position="535"/>
        <end position="866"/>
    </location>
</feature>
<dbReference type="GO" id="GO:0016887">
    <property type="term" value="F:ATP hydrolysis activity"/>
    <property type="evidence" value="ECO:0007669"/>
    <property type="project" value="InterPro"/>
</dbReference>
<dbReference type="SUPFAM" id="SSF52540">
    <property type="entry name" value="P-loop containing nucleoside triphosphate hydrolases"/>
    <property type="match status" value="2"/>
</dbReference>
<protein>
    <recommendedName>
        <fullName evidence="15">UvrABC system protein A</fullName>
    </recommendedName>
    <alternativeName>
        <fullName evidence="16">Excinuclease ABC subunit A</fullName>
    </alternativeName>
</protein>
<dbReference type="AlphaFoldDB" id="A0A5E6QJ90"/>
<feature type="region of interest" description="Disordered" evidence="17">
    <location>
        <begin position="586"/>
        <end position="606"/>
    </location>
</feature>
<evidence type="ECO:0000313" key="20">
    <source>
        <dbReference type="Proteomes" id="UP000325607"/>
    </source>
</evidence>
<keyword evidence="10" id="KW-0067">ATP-binding</keyword>
<evidence type="ECO:0000259" key="18">
    <source>
        <dbReference type="PROSITE" id="PS50893"/>
    </source>
</evidence>
<dbReference type="RefSeq" id="WP_150579474.1">
    <property type="nucleotide sequence ID" value="NZ_CABVGX010000005.1"/>
</dbReference>
<dbReference type="GO" id="GO:0008270">
    <property type="term" value="F:zinc ion binding"/>
    <property type="evidence" value="ECO:0007669"/>
    <property type="project" value="UniProtKB-KW"/>
</dbReference>
<keyword evidence="9" id="KW-0862">Zinc</keyword>
<keyword evidence="8" id="KW-0863">Zinc-finger</keyword>
<name>A0A5E6QJ90_PSEFL</name>
<dbReference type="Gene3D" id="3.40.50.300">
    <property type="entry name" value="P-loop containing nucleotide triphosphate hydrolases"/>
    <property type="match status" value="2"/>
</dbReference>
<dbReference type="PROSITE" id="PS00211">
    <property type="entry name" value="ABC_TRANSPORTER_1"/>
    <property type="match status" value="2"/>
</dbReference>
<evidence type="ECO:0000313" key="19">
    <source>
        <dbReference type="EMBL" id="VVM56386.1"/>
    </source>
</evidence>
<keyword evidence="3" id="KW-0479">Metal-binding</keyword>
<evidence type="ECO:0000256" key="7">
    <source>
        <dbReference type="ARBA" id="ARBA00022769"/>
    </source>
</evidence>
<comment type="similarity">
    <text evidence="14">Belongs to the ABC transporter superfamily. UvrA family.</text>
</comment>
<keyword evidence="7" id="KW-0228">DNA excision</keyword>
<evidence type="ECO:0000256" key="6">
    <source>
        <dbReference type="ARBA" id="ARBA00022763"/>
    </source>
</evidence>
<evidence type="ECO:0000256" key="15">
    <source>
        <dbReference type="ARBA" id="ARBA00039316"/>
    </source>
</evidence>
<dbReference type="Gene3D" id="1.20.1580.10">
    <property type="entry name" value="ABC transporter ATPase like domain"/>
    <property type="match status" value="2"/>
</dbReference>
<evidence type="ECO:0000256" key="11">
    <source>
        <dbReference type="ARBA" id="ARBA00022881"/>
    </source>
</evidence>
<keyword evidence="11" id="KW-0267">Excision nuclease</keyword>
<dbReference type="InterPro" id="IPR041552">
    <property type="entry name" value="UvrA_DNA-bd"/>
</dbReference>
<sequence length="877" mass="95127">MTSKRTSNPPSGMVRVRGAREHNLKNVDVDIPRDALVVFTGVSGSGKSSLAFSTLYAEAQRRYFESVAPYARRLIDQVGVPDVDSIEGLPPAVALQQQRGTPSTRSSVGSVTTLSSLIRMLYSRAGSYPPGQPMLYAEDFSPNTPQGACPQCHGLGRVYEVTEALMVPDPGLTIRQRAVASWPTAWQGQNLRDILVTLGYDVDKPWRELPKKQRDWILFTEETPTVPVYAGLTPEETKVALKRKMEPSYQGTFTGARRYILHTFSHSQSALMKKRVSQFMLGSPCPLCDGKRLKREALSVKFAGLDIGELSQMPLLQVAEVLRPVAAKSYLEQAEEAGEVLTHDQTREAREERVAHGASAHANAPDVRHTPNLSVEKRLAAQRIAEDLLERVSTLTDLGLGYLALERSTPTLSSGELQRLRLATQLGSQLFGVIYVLDEPSAGLHPADGEALFEALLRLKAAGNTLFVVEHDVETMRRADWLIDVGPAAGEHGGRILYSGPPAGLAQVADSQTRAYLFADQVTSPRAARKPTGWLRLEGISRNNLNNLSAEFPLGCFTSVTGVSGSGKSSLVSQALLELVGAHLGRASRDSETEEPSLEDEAPQVSAGQVTAGLESITRLVQVDQKPIGRTPRSNLATYTGLFDSVRKLYAATPEAHAEGYDAGQFSFNVAKGRCPTCEGEGFVSVELLFMPSVYAPCPTCHGARYNPQTLAISWQGLNIAQVLQLTVDEAVEVFAGQAGIRRSLEVLRDIGLGYLRLGQPATELSGGEAQRIKLATELQRSQRGATLYVLDEPTTGLHPRDVDRLLEQLNTLVTAGHTVIVVEHEMRVVAQSDWVIDIGPGAGDQGGRIVVAGTPQKVAKTRKSRTAPFLARTLGQ</sequence>
<dbReference type="Pfam" id="PF17755">
    <property type="entry name" value="UvrA_DNA-bind"/>
    <property type="match status" value="1"/>
</dbReference>
<keyword evidence="13" id="KW-0234">DNA repair</keyword>
<feature type="compositionally biased region" description="Basic and acidic residues" evidence="17">
    <location>
        <begin position="341"/>
        <end position="355"/>
    </location>
</feature>
<dbReference type="GO" id="GO:0003677">
    <property type="term" value="F:DNA binding"/>
    <property type="evidence" value="ECO:0007669"/>
    <property type="project" value="UniProtKB-KW"/>
</dbReference>
<evidence type="ECO:0000256" key="5">
    <source>
        <dbReference type="ARBA" id="ARBA00022741"/>
    </source>
</evidence>
<dbReference type="OrthoDB" id="9809851at2"/>